<dbReference type="Proteomes" id="UP000887159">
    <property type="component" value="Unassembled WGS sequence"/>
</dbReference>
<name>A0A8X6VEM4_TRICX</name>
<evidence type="ECO:0000313" key="1">
    <source>
        <dbReference type="EMBL" id="GFY09829.1"/>
    </source>
</evidence>
<dbReference type="AlphaFoldDB" id="A0A8X6VEM4"/>
<sequence>MEEIHHLARERIGMASEKMKTRYDARATGHNFHEGNKAEKALYAEWPGECVLNPSQKRARLLWIQEQVSWANQEWEQVL</sequence>
<keyword evidence="2" id="KW-1185">Reference proteome</keyword>
<gene>
    <name evidence="1" type="ORF">TNCV_3697911</name>
</gene>
<protein>
    <submittedName>
        <fullName evidence="1">Uncharacterized protein</fullName>
    </submittedName>
</protein>
<accession>A0A8X6VEM4</accession>
<proteinExistence type="predicted"/>
<reference evidence="1" key="1">
    <citation type="submission" date="2020-08" db="EMBL/GenBank/DDBJ databases">
        <title>Multicomponent nature underlies the extraordinary mechanical properties of spider dragline silk.</title>
        <authorList>
            <person name="Kono N."/>
            <person name="Nakamura H."/>
            <person name="Mori M."/>
            <person name="Yoshida Y."/>
            <person name="Ohtoshi R."/>
            <person name="Malay A.D."/>
            <person name="Moran D.A.P."/>
            <person name="Tomita M."/>
            <person name="Numata K."/>
            <person name="Arakawa K."/>
        </authorList>
    </citation>
    <scope>NUCLEOTIDE SEQUENCE</scope>
</reference>
<dbReference type="EMBL" id="BMAU01021292">
    <property type="protein sequence ID" value="GFY09829.1"/>
    <property type="molecule type" value="Genomic_DNA"/>
</dbReference>
<comment type="caution">
    <text evidence="1">The sequence shown here is derived from an EMBL/GenBank/DDBJ whole genome shotgun (WGS) entry which is preliminary data.</text>
</comment>
<organism evidence="1 2">
    <name type="scientific">Trichonephila clavipes</name>
    <name type="common">Golden silk orbweaver</name>
    <name type="synonym">Nephila clavipes</name>
    <dbReference type="NCBI Taxonomy" id="2585209"/>
    <lineage>
        <taxon>Eukaryota</taxon>
        <taxon>Metazoa</taxon>
        <taxon>Ecdysozoa</taxon>
        <taxon>Arthropoda</taxon>
        <taxon>Chelicerata</taxon>
        <taxon>Arachnida</taxon>
        <taxon>Araneae</taxon>
        <taxon>Araneomorphae</taxon>
        <taxon>Entelegynae</taxon>
        <taxon>Araneoidea</taxon>
        <taxon>Nephilidae</taxon>
        <taxon>Trichonephila</taxon>
    </lineage>
</organism>
<evidence type="ECO:0000313" key="2">
    <source>
        <dbReference type="Proteomes" id="UP000887159"/>
    </source>
</evidence>